<dbReference type="RefSeq" id="WP_377026433.1">
    <property type="nucleotide sequence ID" value="NZ_JBHLTS010000079.1"/>
</dbReference>
<evidence type="ECO:0000313" key="2">
    <source>
        <dbReference type="EMBL" id="MFC0518724.1"/>
    </source>
</evidence>
<accession>A0ABV6LH01</accession>
<evidence type="ECO:0000256" key="1">
    <source>
        <dbReference type="SAM" id="SignalP"/>
    </source>
</evidence>
<gene>
    <name evidence="2" type="ORF">ACFFGT_31205</name>
</gene>
<proteinExistence type="predicted"/>
<organism evidence="2 3">
    <name type="scientific">Mucilaginibacter angelicae</name>
    <dbReference type="NCBI Taxonomy" id="869718"/>
    <lineage>
        <taxon>Bacteria</taxon>
        <taxon>Pseudomonadati</taxon>
        <taxon>Bacteroidota</taxon>
        <taxon>Sphingobacteriia</taxon>
        <taxon>Sphingobacteriales</taxon>
        <taxon>Sphingobacteriaceae</taxon>
        <taxon>Mucilaginibacter</taxon>
    </lineage>
</organism>
<feature type="signal peptide" evidence="1">
    <location>
        <begin position="1"/>
        <end position="22"/>
    </location>
</feature>
<sequence length="224" mass="25384">MIKFPHLLSVLLLTTVVINASAQKHSFNPVVDANGNPVANSKYLHIKGSPFIFDEWLPGEVVTKAGESHKGMLLKYNIETNLLTFVYDPKDEPLKFAEPITAFTIFAEKKMSFANNFPKFEGNGKDSYYEVVAQGKTMLLKHYKRFLREMTSSELSKTDAVYVQTATYYIFKEGKMAVIKPDVKSVQKALADKSTQIDSFLVAKNITFENEEDLKKVIDFYNSL</sequence>
<dbReference type="Proteomes" id="UP001589828">
    <property type="component" value="Unassembled WGS sequence"/>
</dbReference>
<keyword evidence="1" id="KW-0732">Signal</keyword>
<evidence type="ECO:0000313" key="3">
    <source>
        <dbReference type="Proteomes" id="UP001589828"/>
    </source>
</evidence>
<evidence type="ECO:0008006" key="4">
    <source>
        <dbReference type="Google" id="ProtNLM"/>
    </source>
</evidence>
<comment type="caution">
    <text evidence="2">The sequence shown here is derived from an EMBL/GenBank/DDBJ whole genome shotgun (WGS) entry which is preliminary data.</text>
</comment>
<feature type="chain" id="PRO_5045572769" description="DUF4369 domain-containing protein" evidence="1">
    <location>
        <begin position="23"/>
        <end position="224"/>
    </location>
</feature>
<dbReference type="EMBL" id="JBHLTS010000079">
    <property type="protein sequence ID" value="MFC0518724.1"/>
    <property type="molecule type" value="Genomic_DNA"/>
</dbReference>
<name>A0ABV6LH01_9SPHI</name>
<protein>
    <recommendedName>
        <fullName evidence="4">DUF4369 domain-containing protein</fullName>
    </recommendedName>
</protein>
<keyword evidence="3" id="KW-1185">Reference proteome</keyword>
<reference evidence="2 3" key="1">
    <citation type="submission" date="2024-09" db="EMBL/GenBank/DDBJ databases">
        <authorList>
            <person name="Sun Q."/>
            <person name="Mori K."/>
        </authorList>
    </citation>
    <scope>NUCLEOTIDE SEQUENCE [LARGE SCALE GENOMIC DNA]</scope>
    <source>
        <strain evidence="2 3">NCAIM B.02415</strain>
    </source>
</reference>